<feature type="region of interest" description="Disordered" evidence="5">
    <location>
        <begin position="354"/>
        <end position="663"/>
    </location>
</feature>
<feature type="compositionally biased region" description="Polar residues" evidence="5">
    <location>
        <begin position="756"/>
        <end position="770"/>
    </location>
</feature>
<dbReference type="GO" id="GO:0005737">
    <property type="term" value="C:cytoplasm"/>
    <property type="evidence" value="ECO:0007669"/>
    <property type="project" value="TreeGrafter"/>
</dbReference>
<organism evidence="7 8">
    <name type="scientific">Tetrapyrgos nigripes</name>
    <dbReference type="NCBI Taxonomy" id="182062"/>
    <lineage>
        <taxon>Eukaryota</taxon>
        <taxon>Fungi</taxon>
        <taxon>Dikarya</taxon>
        <taxon>Basidiomycota</taxon>
        <taxon>Agaricomycotina</taxon>
        <taxon>Agaricomycetes</taxon>
        <taxon>Agaricomycetidae</taxon>
        <taxon>Agaricales</taxon>
        <taxon>Marasmiineae</taxon>
        <taxon>Marasmiaceae</taxon>
        <taxon>Tetrapyrgos</taxon>
    </lineage>
</organism>
<evidence type="ECO:0000256" key="1">
    <source>
        <dbReference type="ARBA" id="ARBA00012513"/>
    </source>
</evidence>
<feature type="compositionally biased region" description="Low complexity" evidence="5">
    <location>
        <begin position="586"/>
        <end position="615"/>
    </location>
</feature>
<dbReference type="Gene3D" id="3.30.200.20">
    <property type="entry name" value="Phosphorylase Kinase, domain 1"/>
    <property type="match status" value="1"/>
</dbReference>
<dbReference type="InterPro" id="IPR000719">
    <property type="entry name" value="Prot_kinase_dom"/>
</dbReference>
<dbReference type="OrthoDB" id="248923at2759"/>
<dbReference type="InterPro" id="IPR017441">
    <property type="entry name" value="Protein_kinase_ATP_BS"/>
</dbReference>
<dbReference type="Pfam" id="PF00069">
    <property type="entry name" value="Pkinase"/>
    <property type="match status" value="1"/>
</dbReference>
<feature type="region of interest" description="Disordered" evidence="5">
    <location>
        <begin position="687"/>
        <end position="714"/>
    </location>
</feature>
<proteinExistence type="predicted"/>
<evidence type="ECO:0000313" key="8">
    <source>
        <dbReference type="Proteomes" id="UP000559256"/>
    </source>
</evidence>
<dbReference type="Gene3D" id="1.10.510.10">
    <property type="entry name" value="Transferase(Phosphotransferase) domain 1"/>
    <property type="match status" value="1"/>
</dbReference>
<dbReference type="EC" id="2.7.11.1" evidence="1"/>
<dbReference type="PANTHER" id="PTHR48012">
    <property type="entry name" value="STERILE20-LIKE KINASE, ISOFORM B-RELATED"/>
    <property type="match status" value="1"/>
</dbReference>
<feature type="compositionally biased region" description="Polar residues" evidence="5">
    <location>
        <begin position="489"/>
        <end position="503"/>
    </location>
</feature>
<evidence type="ECO:0000259" key="6">
    <source>
        <dbReference type="PROSITE" id="PS50011"/>
    </source>
</evidence>
<dbReference type="PROSITE" id="PS50011">
    <property type="entry name" value="PROTEIN_KINASE_DOM"/>
    <property type="match status" value="1"/>
</dbReference>
<feature type="compositionally biased region" description="Polar residues" evidence="5">
    <location>
        <begin position="385"/>
        <end position="399"/>
    </location>
</feature>
<feature type="compositionally biased region" description="Polar residues" evidence="5">
    <location>
        <begin position="571"/>
        <end position="584"/>
    </location>
</feature>
<dbReference type="SUPFAM" id="SSF56112">
    <property type="entry name" value="Protein kinase-like (PK-like)"/>
    <property type="match status" value="1"/>
</dbReference>
<comment type="caution">
    <text evidence="7">The sequence shown here is derived from an EMBL/GenBank/DDBJ whole genome shotgun (WGS) entry which is preliminary data.</text>
</comment>
<evidence type="ECO:0000313" key="7">
    <source>
        <dbReference type="EMBL" id="KAF5373129.1"/>
    </source>
</evidence>
<dbReference type="InterPro" id="IPR011009">
    <property type="entry name" value="Kinase-like_dom_sf"/>
</dbReference>
<evidence type="ECO:0000256" key="4">
    <source>
        <dbReference type="PROSITE-ProRule" id="PRU10141"/>
    </source>
</evidence>
<feature type="region of interest" description="Disordered" evidence="5">
    <location>
        <begin position="756"/>
        <end position="831"/>
    </location>
</feature>
<evidence type="ECO:0000256" key="5">
    <source>
        <dbReference type="SAM" id="MobiDB-lite"/>
    </source>
</evidence>
<sequence>MANPSVSVHQLYKRLETVGKGAYGSVSKGVDLRDGSVVALKIINLDTADDDVGDIQREVALLTQLRDAPNITEYYGCYMDGPRVWIVMEFAQGGSVLALMKASKDGCLEEKYISVIIREVLISLSYLHKVPVIHRDMKAANVLVTETGKVMICDFGVSALLSTTSSKRNTLTGTPYWMAPEVVQAVPAYDTKADIWSLGIMIYEMVKGGPPHSHLDKFKVMDLIPRAKPPRLMENEAGKDMRDFMALCLKESPTERLPADELLKSKWMKSVAKVPVSLLQEPVRRLQQAGPRESLAGPLDWEMEELNPAFEDDNLWEFDTVRGRSRLSQLTGDGYTEQGLRDNSLQAQATIRAAPSTPLPSSLRGLFGDDDSQNTFHPPAFPFSIPNTPSLPDSSTISPTGADKATKKPQPPDEEEFTKTSTFVFPRRARPRPNLSTSVSDKEPSPSSPTESTDRKVEDISPASDQSDETPVQSLANIRDGHSARDPSIVSSNGTAEISSHQESPAWMTMSTPEIPPPSSFTRAITRKRSQSNVDDSSPPDHTAKSSLASRRDFHMNLTSDHGFQFPPPLSSSSATLGATQPLQLSKPRISPSPSPIHTSSQSSQRSPSPSNHQSTYSLDTPSSTRRFISTSSAPKSPQITRTRSATAIPPEAKTSPYPSPFPTPVMPYSNASPRDDLLLPPVKPFAEPLGRRTRSGSGSDASIHGKNLNLGTPGLKDVLKIPSLSSEHHLGINDLLPPSPSAMVNPRLFSPTPSHLNPTFVSSTPTTAHSAGPSFGFSIPRTSSPSPFDHIRSAPVDGPSSISSSHQTKISHKPSTSLASISSSTSSSTLPAMRPLDYSALVSADVTNAELARTIDDLAKCLSVVEAGLTGMLDTIFVRDAIEEEQEETLYDEDGFGDDSQILSDSTESYFPTPNTTLVNGHGGEYSMLVNA</sequence>
<evidence type="ECO:0000256" key="3">
    <source>
        <dbReference type="ARBA" id="ARBA00022840"/>
    </source>
</evidence>
<dbReference type="FunFam" id="1.10.510.10:FF:000421">
    <property type="entry name" value="Serine/threonine-protein kinase PAK 6"/>
    <property type="match status" value="1"/>
</dbReference>
<dbReference type="AlphaFoldDB" id="A0A8H5GXN3"/>
<dbReference type="PROSITE" id="PS00107">
    <property type="entry name" value="PROTEIN_KINASE_ATP"/>
    <property type="match status" value="1"/>
</dbReference>
<protein>
    <recommendedName>
        <fullName evidence="1">non-specific serine/threonine protein kinase</fullName>
        <ecNumber evidence="1">2.7.11.1</ecNumber>
    </recommendedName>
</protein>
<dbReference type="GO" id="GO:0004674">
    <property type="term" value="F:protein serine/threonine kinase activity"/>
    <property type="evidence" value="ECO:0007669"/>
    <property type="project" value="UniProtKB-EC"/>
</dbReference>
<feature type="compositionally biased region" description="Polar residues" evidence="5">
    <location>
        <begin position="616"/>
        <end position="646"/>
    </location>
</feature>
<gene>
    <name evidence="7" type="ORF">D9758_001696</name>
</gene>
<feature type="domain" description="Protein kinase" evidence="6">
    <location>
        <begin position="12"/>
        <end position="268"/>
    </location>
</feature>
<dbReference type="InterPro" id="IPR050629">
    <property type="entry name" value="STE20/SPS1-PAK"/>
</dbReference>
<dbReference type="InterPro" id="IPR008271">
    <property type="entry name" value="Ser/Thr_kinase_AS"/>
</dbReference>
<keyword evidence="8" id="KW-1185">Reference proteome</keyword>
<feature type="compositionally biased region" description="Polar residues" evidence="5">
    <location>
        <begin position="463"/>
        <end position="476"/>
    </location>
</feature>
<dbReference type="EMBL" id="JAACJM010000004">
    <property type="protein sequence ID" value="KAF5373129.1"/>
    <property type="molecule type" value="Genomic_DNA"/>
</dbReference>
<dbReference type="PANTHER" id="PTHR48012:SF21">
    <property type="entry name" value="PH DOMAIN-CONTAINING PROTEIN"/>
    <property type="match status" value="1"/>
</dbReference>
<dbReference type="Proteomes" id="UP000559256">
    <property type="component" value="Unassembled WGS sequence"/>
</dbReference>
<dbReference type="PROSITE" id="PS00108">
    <property type="entry name" value="PROTEIN_KINASE_ST"/>
    <property type="match status" value="1"/>
</dbReference>
<dbReference type="GO" id="GO:0005524">
    <property type="term" value="F:ATP binding"/>
    <property type="evidence" value="ECO:0007669"/>
    <property type="project" value="UniProtKB-UniRule"/>
</dbReference>
<feature type="compositionally biased region" description="Low complexity" evidence="5">
    <location>
        <begin position="801"/>
        <end position="830"/>
    </location>
</feature>
<keyword evidence="2 4" id="KW-0547">Nucleotide-binding</keyword>
<name>A0A8H5GXN3_9AGAR</name>
<keyword evidence="3 4" id="KW-0067">ATP-binding</keyword>
<reference evidence="7 8" key="1">
    <citation type="journal article" date="2020" name="ISME J.">
        <title>Uncovering the hidden diversity of litter-decomposition mechanisms in mushroom-forming fungi.</title>
        <authorList>
            <person name="Floudas D."/>
            <person name="Bentzer J."/>
            <person name="Ahren D."/>
            <person name="Johansson T."/>
            <person name="Persson P."/>
            <person name="Tunlid A."/>
        </authorList>
    </citation>
    <scope>NUCLEOTIDE SEQUENCE [LARGE SCALE GENOMIC DNA]</scope>
    <source>
        <strain evidence="7 8">CBS 291.85</strain>
    </source>
</reference>
<evidence type="ECO:0000256" key="2">
    <source>
        <dbReference type="ARBA" id="ARBA00022741"/>
    </source>
</evidence>
<accession>A0A8H5GXN3</accession>
<dbReference type="SMART" id="SM00220">
    <property type="entry name" value="S_TKc"/>
    <property type="match status" value="1"/>
</dbReference>
<feature type="binding site" evidence="4">
    <location>
        <position position="41"/>
    </location>
    <ligand>
        <name>ATP</name>
        <dbReference type="ChEBI" id="CHEBI:30616"/>
    </ligand>
</feature>